<dbReference type="InterPro" id="IPR011621">
    <property type="entry name" value="Metal-dep_PHydrolase_7TM_intra"/>
</dbReference>
<keyword evidence="5" id="KW-1185">Reference proteome</keyword>
<feature type="compositionally biased region" description="Basic and acidic residues" evidence="1">
    <location>
        <begin position="855"/>
        <end position="877"/>
    </location>
</feature>
<dbReference type="Proteomes" id="UP000282926">
    <property type="component" value="Unassembled WGS sequence"/>
</dbReference>
<proteinExistence type="predicted"/>
<feature type="transmembrane region" description="Helical" evidence="2">
    <location>
        <begin position="522"/>
        <end position="544"/>
    </location>
</feature>
<evidence type="ECO:0000256" key="2">
    <source>
        <dbReference type="SAM" id="Phobius"/>
    </source>
</evidence>
<keyword evidence="2" id="KW-0812">Transmembrane</keyword>
<protein>
    <submittedName>
        <fullName evidence="4">HDIG domain-containing protein</fullName>
    </submittedName>
</protein>
<feature type="compositionally biased region" description="Basic and acidic residues" evidence="1">
    <location>
        <begin position="940"/>
        <end position="960"/>
    </location>
</feature>
<evidence type="ECO:0000313" key="4">
    <source>
        <dbReference type="EMBL" id="RVU48842.1"/>
    </source>
</evidence>
<reference evidence="4 5" key="1">
    <citation type="submission" date="2019-01" db="EMBL/GenBank/DDBJ databases">
        <title>Lujinxingia litoralis gen. nov., sp. nov. and Lujinxingia sediminis gen. nov., sp. nov., new members in the order Bradymonadales, isolated from coastal sediment.</title>
        <authorList>
            <person name="Li C.-M."/>
        </authorList>
    </citation>
    <scope>NUCLEOTIDE SEQUENCE [LARGE SCALE GENOMIC DNA]</scope>
    <source>
        <strain evidence="4 5">SEH01</strain>
    </source>
</reference>
<keyword evidence="2" id="KW-1133">Transmembrane helix</keyword>
<feature type="compositionally biased region" description="Basic and acidic residues" evidence="1">
    <location>
        <begin position="913"/>
        <end position="926"/>
    </location>
</feature>
<evidence type="ECO:0000259" key="3">
    <source>
        <dbReference type="SMART" id="SM00471"/>
    </source>
</evidence>
<feature type="domain" description="HD/PDEase" evidence="3">
    <location>
        <begin position="649"/>
        <end position="808"/>
    </location>
</feature>
<dbReference type="EMBL" id="SADD01000001">
    <property type="protein sequence ID" value="RVU48842.1"/>
    <property type="molecule type" value="Genomic_DNA"/>
</dbReference>
<dbReference type="Pfam" id="PF01966">
    <property type="entry name" value="HD"/>
    <property type="match status" value="1"/>
</dbReference>
<accession>A0ABY0CY85</accession>
<feature type="transmembrane region" description="Helical" evidence="2">
    <location>
        <begin position="598"/>
        <end position="620"/>
    </location>
</feature>
<dbReference type="InterPro" id="IPR006675">
    <property type="entry name" value="HDIG_dom"/>
</dbReference>
<feature type="compositionally biased region" description="Basic and acidic residues" evidence="1">
    <location>
        <begin position="884"/>
        <end position="895"/>
    </location>
</feature>
<dbReference type="InterPro" id="IPR052722">
    <property type="entry name" value="PgpH_phosphodiesterase"/>
</dbReference>
<dbReference type="Pfam" id="PF07698">
    <property type="entry name" value="7TM-7TMR_HD"/>
    <property type="match status" value="1"/>
</dbReference>
<feature type="region of interest" description="Disordered" evidence="1">
    <location>
        <begin position="854"/>
        <end position="960"/>
    </location>
</feature>
<dbReference type="InterPro" id="IPR003607">
    <property type="entry name" value="HD/PDEase_dom"/>
</dbReference>
<feature type="transmembrane region" description="Helical" evidence="2">
    <location>
        <begin position="469"/>
        <end position="490"/>
    </location>
</feature>
<dbReference type="InterPro" id="IPR006674">
    <property type="entry name" value="HD_domain"/>
</dbReference>
<dbReference type="PANTHER" id="PTHR36442">
    <property type="entry name" value="CYCLIC-DI-AMP PHOSPHODIESTERASE PGPH"/>
    <property type="match status" value="1"/>
</dbReference>
<sequence length="960" mass="106597">MSYLFPEPRSSVREIHAHAPMLSALEGFSGKRPRLRQPPVGCMLRGDSSAHHLTLLHHEAIMAQESRRQTRSFMTPASRALREKRLRKLFDNALFQYGAFAIFVAAVVAIMSGGMESRDRSITEDMIGQVAPVTVQATRDFPFVERDVAASERLRDEVALAVPSVFDWQEGLGDALRDQVSTAFRETRAHLADVARARLLREDPSRLEQLQSSASTPALLERRLIGTLSTSERVRAAFEARDEHFETHLNTRVPEQDFEVLARQGFLLDAENAIAAVIAEVMSRWIVNNPLRIERERDNGVYLRRLRGEQFILEYHVTDLDGRFIGLEAIPRQVEEAARRDLIGISNSELRQAILTTASALVRPNTSYNEAKTLEKRRAARDSVADQVISEEFRRGQILIDRGHIITERHYRIVQEMLEGDDSFQATQVLTGVAIFSLLLLLVFYGFGRRNIRKFRPQPRDIVFMGTTLLVMLLITRVGVALSAALAEQIAAIPAAAWYFALPVAAGGMLIRLVLDSEHAVIFTLLFSVLVGVIADNSLFFAAFTAMGTLVGVTTVQQVKHRMALMWSGLAVGVVNASAIIAFLLLQGELLQVSAISHIVLGCAGGVASGFFISAVLPLFEAVFGYTTDIKLLELANLNHPLLRELVLRAPGSYHHSMMVGSLCEAAAEEIGANSLLCRVGASYHDIGKAKNPQYFAENQKLGENPHDKLKPNMSALIIKAHVKDGLDMARQHRLPVEIQDFIVQHHGTSLIAYFYHKAKQAEDPDIPEVDEKDFRYPGPRPQSRETAICLLADGIEAASRAMPNPSPARLKGLVQTMINKAFTDGQLDECDLTLQDLNKIARAFTRILTGIYHHRPEYPGGNKRESDKSTDTGERGRKTRTTRPTEARPADRSKTPTPAADASSEAWEIDDDARPQDGKDDDARRNHDHGKRTGSSPGRGDRSDDNSRPRDDLPRLGTS</sequence>
<gene>
    <name evidence="4" type="ORF">EA187_05280</name>
</gene>
<name>A0ABY0CY85_9DELT</name>
<organism evidence="4 5">
    <name type="scientific">Lujinxingia sediminis</name>
    <dbReference type="NCBI Taxonomy" id="2480984"/>
    <lineage>
        <taxon>Bacteria</taxon>
        <taxon>Deltaproteobacteria</taxon>
        <taxon>Bradymonadales</taxon>
        <taxon>Lujinxingiaceae</taxon>
        <taxon>Lujinxingia</taxon>
    </lineage>
</organism>
<feature type="transmembrane region" description="Helical" evidence="2">
    <location>
        <begin position="564"/>
        <end position="586"/>
    </location>
</feature>
<keyword evidence="2" id="KW-0472">Membrane</keyword>
<dbReference type="SUPFAM" id="SSF109604">
    <property type="entry name" value="HD-domain/PDEase-like"/>
    <property type="match status" value="1"/>
</dbReference>
<dbReference type="Pfam" id="PF07697">
    <property type="entry name" value="7TMR-HDED"/>
    <property type="match status" value="1"/>
</dbReference>
<dbReference type="InterPro" id="IPR011624">
    <property type="entry name" value="Metal-dep_PHydrolase_7TM_extra"/>
</dbReference>
<dbReference type="SMART" id="SM00471">
    <property type="entry name" value="HDc"/>
    <property type="match status" value="1"/>
</dbReference>
<feature type="transmembrane region" description="Helical" evidence="2">
    <location>
        <begin position="429"/>
        <end position="448"/>
    </location>
</feature>
<feature type="transmembrane region" description="Helical" evidence="2">
    <location>
        <begin position="94"/>
        <end position="115"/>
    </location>
</feature>
<dbReference type="NCBIfam" id="TIGR00277">
    <property type="entry name" value="HDIG"/>
    <property type="match status" value="1"/>
</dbReference>
<evidence type="ECO:0000256" key="1">
    <source>
        <dbReference type="SAM" id="MobiDB-lite"/>
    </source>
</evidence>
<dbReference type="Gene3D" id="1.10.3210.10">
    <property type="entry name" value="Hypothetical protein af1432"/>
    <property type="match status" value="1"/>
</dbReference>
<feature type="transmembrane region" description="Helical" evidence="2">
    <location>
        <begin position="496"/>
        <end position="515"/>
    </location>
</feature>
<comment type="caution">
    <text evidence="4">The sequence shown here is derived from an EMBL/GenBank/DDBJ whole genome shotgun (WGS) entry which is preliminary data.</text>
</comment>
<dbReference type="CDD" id="cd00077">
    <property type="entry name" value="HDc"/>
    <property type="match status" value="1"/>
</dbReference>
<dbReference type="PANTHER" id="PTHR36442:SF1">
    <property type="entry name" value="CYCLIC-DI-AMP PHOSPHODIESTERASE PGPH"/>
    <property type="match status" value="1"/>
</dbReference>
<evidence type="ECO:0000313" key="5">
    <source>
        <dbReference type="Proteomes" id="UP000282926"/>
    </source>
</evidence>